<sequence length="591" mass="66032">MASLSVKFLAPSFPNSNNNRFSRTIRSQATPAQTVATPASGGGSATVGAERLEPRVEEKDGFWVLKGKFRQGINPQEKIKIEKEPMKLFMENGIEELSKIPIEEIDKSKLTKDDIDVRLKWLGLFHRRKHQYGRFMMRLKLPNGVTTSAQTRYLASVIRKYGKDGCADVTTRQNWQIRGVVLTDVPEILKGLDEVGLTSLQSGMDNVRNPVGNPFAGIDPHEIVDTRPYTNLLSQFITANSRGNPTFTNLPRKWNVCVIGSHDLYEHPHINDLAYMPATKDGRLGFNLLVGGFFSPKRCAEAVPLDAWVPADDILPVCKAILEAFRDLGTRGNRQKTRMMWLIDELGIEGFRDEVVKRMPEQVLERASSEDLVQTQWERRDYLGVHPQKQEGYSFVGLHIPVGRVQADDMDELARIADTYGSGELRLTVEQNIIIPNIENSKIEALLQEPLLKNRFSPEPPILMKGLVACTGSQFCGQAIIETKARALKVTEEVQRQVSLTQPVRMHWTGCPNSCGQVQVADIGFMGCMTRKDGKTVEGVDVFLGGRIGSDSHLGDIYKKGVPCEDLVPLVVDLLVEHFGAVRRVDEEGDE</sequence>
<name>A0ACC0AKI0_CATRO</name>
<organism evidence="1 2">
    <name type="scientific">Catharanthus roseus</name>
    <name type="common">Madagascar periwinkle</name>
    <name type="synonym">Vinca rosea</name>
    <dbReference type="NCBI Taxonomy" id="4058"/>
    <lineage>
        <taxon>Eukaryota</taxon>
        <taxon>Viridiplantae</taxon>
        <taxon>Streptophyta</taxon>
        <taxon>Embryophyta</taxon>
        <taxon>Tracheophyta</taxon>
        <taxon>Spermatophyta</taxon>
        <taxon>Magnoliopsida</taxon>
        <taxon>eudicotyledons</taxon>
        <taxon>Gunneridae</taxon>
        <taxon>Pentapetalae</taxon>
        <taxon>asterids</taxon>
        <taxon>lamiids</taxon>
        <taxon>Gentianales</taxon>
        <taxon>Apocynaceae</taxon>
        <taxon>Rauvolfioideae</taxon>
        <taxon>Vinceae</taxon>
        <taxon>Catharanthinae</taxon>
        <taxon>Catharanthus</taxon>
    </lineage>
</organism>
<protein>
    <submittedName>
        <fullName evidence="1">Uncharacterized protein</fullName>
    </submittedName>
</protein>
<dbReference type="EMBL" id="CM044705">
    <property type="protein sequence ID" value="KAI5661084.1"/>
    <property type="molecule type" value="Genomic_DNA"/>
</dbReference>
<proteinExistence type="predicted"/>
<gene>
    <name evidence="1" type="ORF">M9H77_20407</name>
</gene>
<evidence type="ECO:0000313" key="1">
    <source>
        <dbReference type="EMBL" id="KAI5661084.1"/>
    </source>
</evidence>
<comment type="caution">
    <text evidence="1">The sequence shown here is derived from an EMBL/GenBank/DDBJ whole genome shotgun (WGS) entry which is preliminary data.</text>
</comment>
<reference evidence="2" key="1">
    <citation type="journal article" date="2023" name="Nat. Plants">
        <title>Single-cell RNA sequencing provides a high-resolution roadmap for understanding the multicellular compartmentation of specialized metabolism.</title>
        <authorList>
            <person name="Sun S."/>
            <person name="Shen X."/>
            <person name="Li Y."/>
            <person name="Li Y."/>
            <person name="Wang S."/>
            <person name="Li R."/>
            <person name="Zhang H."/>
            <person name="Shen G."/>
            <person name="Guo B."/>
            <person name="Wei J."/>
            <person name="Xu J."/>
            <person name="St-Pierre B."/>
            <person name="Chen S."/>
            <person name="Sun C."/>
        </authorList>
    </citation>
    <scope>NUCLEOTIDE SEQUENCE [LARGE SCALE GENOMIC DNA]</scope>
</reference>
<keyword evidence="2" id="KW-1185">Reference proteome</keyword>
<dbReference type="Proteomes" id="UP001060085">
    <property type="component" value="Linkage Group LG05"/>
</dbReference>
<evidence type="ECO:0000313" key="2">
    <source>
        <dbReference type="Proteomes" id="UP001060085"/>
    </source>
</evidence>
<accession>A0ACC0AKI0</accession>